<gene>
    <name evidence="3" type="ORF">ACFPP7_12865</name>
</gene>
<dbReference type="PROSITE" id="PS51898">
    <property type="entry name" value="TYR_RECOMBINASE"/>
    <property type="match status" value="1"/>
</dbReference>
<comment type="caution">
    <text evidence="3">The sequence shown here is derived from an EMBL/GenBank/DDBJ whole genome shotgun (WGS) entry which is preliminary data.</text>
</comment>
<keyword evidence="4" id="KW-1185">Reference proteome</keyword>
<organism evidence="3 4">
    <name type="scientific">Polaromonas jejuensis</name>
    <dbReference type="NCBI Taxonomy" id="457502"/>
    <lineage>
        <taxon>Bacteria</taxon>
        <taxon>Pseudomonadati</taxon>
        <taxon>Pseudomonadota</taxon>
        <taxon>Betaproteobacteria</taxon>
        <taxon>Burkholderiales</taxon>
        <taxon>Comamonadaceae</taxon>
        <taxon>Polaromonas</taxon>
    </lineage>
</organism>
<sequence length="628" mass="71033">MDPGLHPTMFGQPSSVRGLCADERDALIISMRRVDGVWVIASRYRDDVWWILGATTNTSKSNTKLDFTAVPEPFKGVTKEMIYRFMRRGRDGHTRPGLSQLHKTLINAKFFLEHVRGLGITSLSGVTTLVCTSYVQACKELRTGLGPEKRRGGGAALTAGTLYRRLGAVEAIHELSQHTNDPMPQHPWPDSSADHLSGAGKARQGNRNKTPLMPNEVFTALFLRAWSIVQDAGRLLELRDEMDKVGEECKGFHKQYVPQRKNLVLEKLGWTGGLRKLKIDLNEIRTACYIVVASLSGCRNHELAFLRSNAYYSSEDDDGERYWWMRSKSTKTGEGDTEWLIPEAAVAALKVIDRWAAPYQAMLHEEIEKYRAVDPSDLRIAEAQEHVGAVFVGVDLKKRKLVRTFSVHPWNNSLKAFARACGLDWDLSSHQFRRKFANYAARSQFGDLRYLREHFKHWSQDMTLGYAMNESQEMSLYLDIEEELDEIKESVVAQWLNDAEPLAGGYGNNIVNWRSREENITLFKSRDHMIRSIAQSTAIRSNGHAWCTADDNACVGNDLDRTRCGDGCNNAVIGRRHAATYQGLYDQLKELENCEDIGEGGRERVRRDLDRCRSVLRSLGHDPVGAIE</sequence>
<evidence type="ECO:0000256" key="1">
    <source>
        <dbReference type="SAM" id="MobiDB-lite"/>
    </source>
</evidence>
<feature type="domain" description="Tyr recombinase" evidence="2">
    <location>
        <begin position="258"/>
        <end position="479"/>
    </location>
</feature>
<proteinExistence type="predicted"/>
<reference evidence="4" key="1">
    <citation type="journal article" date="2019" name="Int. J. Syst. Evol. Microbiol.">
        <title>The Global Catalogue of Microorganisms (GCM) 10K type strain sequencing project: providing services to taxonomists for standard genome sequencing and annotation.</title>
        <authorList>
            <consortium name="The Broad Institute Genomics Platform"/>
            <consortium name="The Broad Institute Genome Sequencing Center for Infectious Disease"/>
            <person name="Wu L."/>
            <person name="Ma J."/>
        </authorList>
    </citation>
    <scope>NUCLEOTIDE SEQUENCE [LARGE SCALE GENOMIC DNA]</scope>
    <source>
        <strain evidence="4">CGMCC 4.7277</strain>
    </source>
</reference>
<dbReference type="Proteomes" id="UP001596084">
    <property type="component" value="Unassembled WGS sequence"/>
</dbReference>
<feature type="region of interest" description="Disordered" evidence="1">
    <location>
        <begin position="178"/>
        <end position="210"/>
    </location>
</feature>
<dbReference type="RefSeq" id="WP_218017535.1">
    <property type="nucleotide sequence ID" value="NZ_JBHSMX010000020.1"/>
</dbReference>
<accession>A0ABW0QC54</accession>
<evidence type="ECO:0000259" key="2">
    <source>
        <dbReference type="PROSITE" id="PS51898"/>
    </source>
</evidence>
<dbReference type="EMBL" id="JBHSMX010000020">
    <property type="protein sequence ID" value="MFC5521794.1"/>
    <property type="molecule type" value="Genomic_DNA"/>
</dbReference>
<name>A0ABW0QC54_9BURK</name>
<protein>
    <recommendedName>
        <fullName evidence="2">Tyr recombinase domain-containing protein</fullName>
    </recommendedName>
</protein>
<evidence type="ECO:0000313" key="4">
    <source>
        <dbReference type="Proteomes" id="UP001596084"/>
    </source>
</evidence>
<dbReference type="InterPro" id="IPR002104">
    <property type="entry name" value="Integrase_catalytic"/>
</dbReference>
<evidence type="ECO:0000313" key="3">
    <source>
        <dbReference type="EMBL" id="MFC5521794.1"/>
    </source>
</evidence>